<keyword evidence="9" id="KW-0472">Membrane</keyword>
<evidence type="ECO:0000256" key="4">
    <source>
        <dbReference type="ARBA" id="ARBA00022679"/>
    </source>
</evidence>
<sequence length="548" mass="61050">MQEASRRNRAPSRLLKLYSSYRLFLSALLLWLGHLDSSAIYFDDSDSGLFSTTAAAYLIASLLNLPLFQLLRWRPNETLLFAMLLVDVVAINLMLYSSGGMAGSMGYLLMVTVAASGTFLKTRLALSIAAIASFIPVSIAMSEFLFSDGGQTEAVRSGVFGILLFATAAIFIYLTKRLTLVQALAESESRAATRLQHINDLVFNKMLTGIIVFDSDFCIEQLNERASLLLGPSDSQKLLARHDSLDQVSELLTYYHDWKANPQRQLPTFLCKNSDIPLQISFSEIHSNSVVDTILFIEDARTLSQHAQQLKNSSLGALTSSIAHEIRNPLGAISHAAQLLQESQLDQADQQLVDVVLRHSSRMDNLVQDILQLSRQQAPQISVTNIFANCMLSKTQVQESNLFNNPQIEIDASAQSVNAPFDSSQLQQVLVNLISNALRHSEKKTGQPWVAIRFDYQTDMNLAMLKIYDRGEGVSDANKNKIFEPFFTTEKQGLGLGLYIARELCEINFATLSYVYKSSSEGYFKIVFSDPAKLLPRNAENEQDRSDR</sequence>
<feature type="transmembrane region" description="Helical" evidence="9">
    <location>
        <begin position="48"/>
        <end position="67"/>
    </location>
</feature>
<dbReference type="InterPro" id="IPR003594">
    <property type="entry name" value="HATPase_dom"/>
</dbReference>
<dbReference type="Pfam" id="PF02518">
    <property type="entry name" value="HATPase_c"/>
    <property type="match status" value="1"/>
</dbReference>
<dbReference type="InterPro" id="IPR036890">
    <property type="entry name" value="HATPase_C_sf"/>
</dbReference>
<feature type="transmembrane region" description="Helical" evidence="9">
    <location>
        <begin position="79"/>
        <end position="96"/>
    </location>
</feature>
<accession>A0ABY5TKK8</accession>
<dbReference type="CDD" id="cd00082">
    <property type="entry name" value="HisKA"/>
    <property type="match status" value="1"/>
</dbReference>
<dbReference type="CDD" id="cd00075">
    <property type="entry name" value="HATPase"/>
    <property type="match status" value="1"/>
</dbReference>
<dbReference type="EMBL" id="CP103416">
    <property type="protein sequence ID" value="UVW34392.1"/>
    <property type="molecule type" value="Genomic_DNA"/>
</dbReference>
<dbReference type="PROSITE" id="PS50109">
    <property type="entry name" value="HIS_KIN"/>
    <property type="match status" value="1"/>
</dbReference>
<dbReference type="Gene3D" id="3.30.565.10">
    <property type="entry name" value="Histidine kinase-like ATPase, C-terminal domain"/>
    <property type="match status" value="1"/>
</dbReference>
<evidence type="ECO:0000256" key="5">
    <source>
        <dbReference type="ARBA" id="ARBA00022741"/>
    </source>
</evidence>
<dbReference type="InterPro" id="IPR005467">
    <property type="entry name" value="His_kinase_dom"/>
</dbReference>
<dbReference type="EC" id="2.7.13.3" evidence="2"/>
<organism evidence="11 12">
    <name type="scientific">SAR92 clade bacterium H455</name>
    <dbReference type="NCBI Taxonomy" id="2974818"/>
    <lineage>
        <taxon>Bacteria</taxon>
        <taxon>Pseudomonadati</taxon>
        <taxon>Pseudomonadota</taxon>
        <taxon>Gammaproteobacteria</taxon>
        <taxon>Cellvibrionales</taxon>
        <taxon>Porticoccaceae</taxon>
        <taxon>SAR92 clade</taxon>
    </lineage>
</organism>
<dbReference type="GO" id="GO:0016301">
    <property type="term" value="F:kinase activity"/>
    <property type="evidence" value="ECO:0007669"/>
    <property type="project" value="UniProtKB-KW"/>
</dbReference>
<dbReference type="InterPro" id="IPR036097">
    <property type="entry name" value="HisK_dim/P_sf"/>
</dbReference>
<dbReference type="SUPFAM" id="SSF47384">
    <property type="entry name" value="Homodimeric domain of signal transducing histidine kinase"/>
    <property type="match status" value="1"/>
</dbReference>
<evidence type="ECO:0000313" key="12">
    <source>
        <dbReference type="Proteomes" id="UP001059934"/>
    </source>
</evidence>
<feature type="transmembrane region" description="Helical" evidence="9">
    <location>
        <begin position="21"/>
        <end position="42"/>
    </location>
</feature>
<gene>
    <name evidence="11" type="ORF">NYF23_10240</name>
</gene>
<keyword evidence="4" id="KW-0808">Transferase</keyword>
<feature type="transmembrane region" description="Helical" evidence="9">
    <location>
        <begin position="127"/>
        <end position="146"/>
    </location>
</feature>
<dbReference type="SUPFAM" id="SSF55874">
    <property type="entry name" value="ATPase domain of HSP90 chaperone/DNA topoisomerase II/histidine kinase"/>
    <property type="match status" value="1"/>
</dbReference>
<feature type="transmembrane region" description="Helical" evidence="9">
    <location>
        <begin position="158"/>
        <end position="175"/>
    </location>
</feature>
<reference evidence="11" key="1">
    <citation type="submission" date="2022-08" db="EMBL/GenBank/DDBJ databases">
        <title>Catabolic pathway analysis in culturable SAR92 clade bacteria reveals their overlooked roles in DMSP degradation in coastal seas.</title>
        <authorList>
            <person name="He X."/>
            <person name="Zhang X."/>
            <person name="Zhang Y."/>
        </authorList>
    </citation>
    <scope>NUCLEOTIDE SEQUENCE</scope>
    <source>
        <strain evidence="11">H455</strain>
    </source>
</reference>
<evidence type="ECO:0000256" key="9">
    <source>
        <dbReference type="SAM" id="Phobius"/>
    </source>
</evidence>
<keyword evidence="7" id="KW-0067">ATP-binding</keyword>
<comment type="catalytic activity">
    <reaction evidence="1">
        <text>ATP + protein L-histidine = ADP + protein N-phospho-L-histidine.</text>
        <dbReference type="EC" id="2.7.13.3"/>
    </reaction>
</comment>
<keyword evidence="12" id="KW-1185">Reference proteome</keyword>
<evidence type="ECO:0000256" key="2">
    <source>
        <dbReference type="ARBA" id="ARBA00012438"/>
    </source>
</evidence>
<proteinExistence type="predicted"/>
<dbReference type="Gene3D" id="1.10.287.130">
    <property type="match status" value="1"/>
</dbReference>
<dbReference type="Pfam" id="PF00512">
    <property type="entry name" value="HisKA"/>
    <property type="match status" value="1"/>
</dbReference>
<evidence type="ECO:0000256" key="6">
    <source>
        <dbReference type="ARBA" id="ARBA00022777"/>
    </source>
</evidence>
<keyword evidence="5" id="KW-0547">Nucleotide-binding</keyword>
<evidence type="ECO:0000256" key="7">
    <source>
        <dbReference type="ARBA" id="ARBA00022840"/>
    </source>
</evidence>
<dbReference type="Proteomes" id="UP001059934">
    <property type="component" value="Chromosome"/>
</dbReference>
<keyword evidence="3" id="KW-0597">Phosphoprotein</keyword>
<keyword evidence="9" id="KW-0812">Transmembrane</keyword>
<dbReference type="InterPro" id="IPR004358">
    <property type="entry name" value="Sig_transdc_His_kin-like_C"/>
</dbReference>
<dbReference type="InterPro" id="IPR003661">
    <property type="entry name" value="HisK_dim/P_dom"/>
</dbReference>
<dbReference type="PRINTS" id="PR00344">
    <property type="entry name" value="BCTRLSENSOR"/>
</dbReference>
<feature type="domain" description="Histidine kinase" evidence="10">
    <location>
        <begin position="321"/>
        <end position="534"/>
    </location>
</feature>
<keyword evidence="8" id="KW-0902">Two-component regulatory system</keyword>
<evidence type="ECO:0000313" key="11">
    <source>
        <dbReference type="EMBL" id="UVW34392.1"/>
    </source>
</evidence>
<evidence type="ECO:0000256" key="3">
    <source>
        <dbReference type="ARBA" id="ARBA00022553"/>
    </source>
</evidence>
<name>A0ABY5TKK8_9GAMM</name>
<evidence type="ECO:0000259" key="10">
    <source>
        <dbReference type="PROSITE" id="PS50109"/>
    </source>
</evidence>
<keyword evidence="9" id="KW-1133">Transmembrane helix</keyword>
<dbReference type="InterPro" id="IPR050351">
    <property type="entry name" value="BphY/WalK/GraS-like"/>
</dbReference>
<evidence type="ECO:0000256" key="8">
    <source>
        <dbReference type="ARBA" id="ARBA00023012"/>
    </source>
</evidence>
<dbReference type="Pfam" id="PF25323">
    <property type="entry name" value="6TM_PilS"/>
    <property type="match status" value="1"/>
</dbReference>
<dbReference type="PANTHER" id="PTHR42878:SF7">
    <property type="entry name" value="SENSOR HISTIDINE KINASE GLRK"/>
    <property type="match status" value="1"/>
</dbReference>
<protein>
    <recommendedName>
        <fullName evidence="2">histidine kinase</fullName>
        <ecNumber evidence="2">2.7.13.3</ecNumber>
    </recommendedName>
</protein>
<evidence type="ECO:0000256" key="1">
    <source>
        <dbReference type="ARBA" id="ARBA00000085"/>
    </source>
</evidence>
<keyword evidence="6 11" id="KW-0418">Kinase</keyword>
<dbReference type="PANTHER" id="PTHR42878">
    <property type="entry name" value="TWO-COMPONENT HISTIDINE KINASE"/>
    <property type="match status" value="1"/>
</dbReference>
<dbReference type="SMART" id="SM00387">
    <property type="entry name" value="HATPase_c"/>
    <property type="match status" value="1"/>
</dbReference>
<dbReference type="SMART" id="SM00388">
    <property type="entry name" value="HisKA"/>
    <property type="match status" value="1"/>
</dbReference>